<comment type="caution">
    <text evidence="1">The sequence shown here is derived from an EMBL/GenBank/DDBJ whole genome shotgun (WGS) entry which is preliminary data.</text>
</comment>
<reference evidence="1" key="1">
    <citation type="submission" date="2021-06" db="EMBL/GenBank/DDBJ databases">
        <authorList>
            <person name="Kallberg Y."/>
            <person name="Tangrot J."/>
            <person name="Rosling A."/>
        </authorList>
    </citation>
    <scope>NUCLEOTIDE SEQUENCE</scope>
    <source>
        <strain evidence="1">MA461A</strain>
    </source>
</reference>
<name>A0ACA9Q6Y9_9GLOM</name>
<evidence type="ECO:0000313" key="1">
    <source>
        <dbReference type="EMBL" id="CAG8736796.1"/>
    </source>
</evidence>
<gene>
    <name evidence="1" type="ORF">RPERSI_LOCUS12741</name>
</gene>
<dbReference type="EMBL" id="CAJVQC010027559">
    <property type="protein sequence ID" value="CAG8736796.1"/>
    <property type="molecule type" value="Genomic_DNA"/>
</dbReference>
<feature type="non-terminal residue" evidence="1">
    <location>
        <position position="1"/>
    </location>
</feature>
<organism evidence="1 2">
    <name type="scientific">Racocetra persica</name>
    <dbReference type="NCBI Taxonomy" id="160502"/>
    <lineage>
        <taxon>Eukaryota</taxon>
        <taxon>Fungi</taxon>
        <taxon>Fungi incertae sedis</taxon>
        <taxon>Mucoromycota</taxon>
        <taxon>Glomeromycotina</taxon>
        <taxon>Glomeromycetes</taxon>
        <taxon>Diversisporales</taxon>
        <taxon>Gigasporaceae</taxon>
        <taxon>Racocetra</taxon>
    </lineage>
</organism>
<accession>A0ACA9Q6Y9</accession>
<proteinExistence type="predicted"/>
<keyword evidence="2" id="KW-1185">Reference proteome</keyword>
<dbReference type="Proteomes" id="UP000789920">
    <property type="component" value="Unassembled WGS sequence"/>
</dbReference>
<evidence type="ECO:0000313" key="2">
    <source>
        <dbReference type="Proteomes" id="UP000789920"/>
    </source>
</evidence>
<sequence length="53" mass="5431">VCTIPATNAGDSFLVNCTLDAISNTPTLPISIRVYGTVGAQTSIMGCAQIIAF</sequence>
<protein>
    <submittedName>
        <fullName evidence="1">13342_t:CDS:1</fullName>
    </submittedName>
</protein>